<dbReference type="GO" id="GO:0000978">
    <property type="term" value="F:RNA polymerase II cis-regulatory region sequence-specific DNA binding"/>
    <property type="evidence" value="ECO:0007669"/>
    <property type="project" value="TreeGrafter"/>
</dbReference>
<feature type="region of interest" description="Disordered" evidence="3">
    <location>
        <begin position="477"/>
        <end position="564"/>
    </location>
</feature>
<feature type="compositionally biased region" description="Low complexity" evidence="3">
    <location>
        <begin position="72"/>
        <end position="84"/>
    </location>
</feature>
<feature type="domain" description="Myb-like" evidence="4">
    <location>
        <begin position="212"/>
        <end position="262"/>
    </location>
</feature>
<accession>A0AAD4H9M0</accession>
<evidence type="ECO:0000256" key="1">
    <source>
        <dbReference type="ARBA" id="ARBA00022737"/>
    </source>
</evidence>
<feature type="compositionally biased region" description="Basic residues" evidence="3">
    <location>
        <begin position="56"/>
        <end position="71"/>
    </location>
</feature>
<keyword evidence="1" id="KW-0677">Repeat</keyword>
<feature type="compositionally biased region" description="Low complexity" evidence="3">
    <location>
        <begin position="479"/>
        <end position="490"/>
    </location>
</feature>
<dbReference type="PANTHER" id="PTHR45614:SF25">
    <property type="entry name" value="MYB PROTEIN"/>
    <property type="match status" value="1"/>
</dbReference>
<evidence type="ECO:0000256" key="2">
    <source>
        <dbReference type="ARBA" id="ARBA00023125"/>
    </source>
</evidence>
<dbReference type="GO" id="GO:0005634">
    <property type="term" value="C:nucleus"/>
    <property type="evidence" value="ECO:0007669"/>
    <property type="project" value="TreeGrafter"/>
</dbReference>
<feature type="region of interest" description="Disordered" evidence="3">
    <location>
        <begin position="296"/>
        <end position="321"/>
    </location>
</feature>
<feature type="region of interest" description="Disordered" evidence="3">
    <location>
        <begin position="1"/>
        <end position="96"/>
    </location>
</feature>
<feature type="compositionally biased region" description="Low complexity" evidence="3">
    <location>
        <begin position="408"/>
        <end position="420"/>
    </location>
</feature>
<feature type="compositionally biased region" description="Basic residues" evidence="3">
    <location>
        <begin position="379"/>
        <end position="389"/>
    </location>
</feature>
<dbReference type="AlphaFoldDB" id="A0AAD4H9M0"/>
<dbReference type="PROSITE" id="PS50090">
    <property type="entry name" value="MYB_LIKE"/>
    <property type="match status" value="3"/>
</dbReference>
<dbReference type="SMART" id="SM00717">
    <property type="entry name" value="SANT"/>
    <property type="match status" value="3"/>
</dbReference>
<dbReference type="GO" id="GO:0000278">
    <property type="term" value="P:mitotic cell cycle"/>
    <property type="evidence" value="ECO:0007669"/>
    <property type="project" value="TreeGrafter"/>
</dbReference>
<evidence type="ECO:0000256" key="3">
    <source>
        <dbReference type="SAM" id="MobiDB-lite"/>
    </source>
</evidence>
<dbReference type="InterPro" id="IPR050560">
    <property type="entry name" value="MYB_TF"/>
</dbReference>
<feature type="compositionally biased region" description="Low complexity" evidence="3">
    <location>
        <begin position="619"/>
        <end position="630"/>
    </location>
</feature>
<dbReference type="InterPro" id="IPR017930">
    <property type="entry name" value="Myb_dom"/>
</dbReference>
<feature type="region of interest" description="Disordered" evidence="3">
    <location>
        <begin position="443"/>
        <end position="463"/>
    </location>
</feature>
<feature type="compositionally biased region" description="Acidic residues" evidence="3">
    <location>
        <begin position="631"/>
        <end position="664"/>
    </location>
</feature>
<feature type="domain" description="Myb-like" evidence="4">
    <location>
        <begin position="110"/>
        <end position="157"/>
    </location>
</feature>
<feature type="domain" description="HTH myb-type" evidence="5">
    <location>
        <begin position="160"/>
        <end position="215"/>
    </location>
</feature>
<dbReference type="SUPFAM" id="SSF46689">
    <property type="entry name" value="Homeodomain-like"/>
    <property type="match status" value="2"/>
</dbReference>
<sequence>MKSPAQLPPLNTRYLSMEQSMERMSFSSPSSAGSPNGSTHSFPAHPSISYPDMNQPHHHHHHQHQPQHYHQHQQYPQQPQQPYHHQAHQMRYPCSGGPGEQDFAVYTNKPWHRHEDQLLNEAVMTYGTKSWQTVSDYAFPDGSRDRNECMHRWRILSSARPRQVKGPWTDEEDRKLSELVKEYGPEKWVFIASKIGSRTGKQCRERWHNHLDPNINKAPFTHEEDMRILELYSRMGSKWAEMAKHMPGRPDNAIKNHFNTTMQRKKRRMSMPSIMIQEHHSQQQMQSPPLSQQRLFLRANGGGGPPVASGPTSPLVHSSGGIQLPGTMARFLPYERRLSLPAHSLMAPPTTAPGSSSSYPSPSPSGGSGMVRSSSALALHHHHHQHHQRMPLSPPKTPDMPRPRGPWSTESVGSEVTTSSSGHFMALPGISATASAAVPPPISLRPVQTQYPSQQQLHVGAGQRRPSYLNVPLFASTVNSKSGQNGNNSSDPTTPQSDGPTGGFCFPDPPPSYGRKESSNGDGGVDPLRASPHTPPSGQYYRHHHPGSSSSSSSSSPPVGQPALLLGTSLMSNNVMKQTTTMGQQESGHGYGGRPKFLHHRSCSALDEMARLEDRRSSCHTVTSITSTTTGDEDEDEEGYEDEEEEDCDMEDEEEEEEEEEEDAEVRWQERRRSFANVMSIESLVGPSSS</sequence>
<dbReference type="Gene3D" id="1.10.10.60">
    <property type="entry name" value="Homeodomain-like"/>
    <property type="match status" value="3"/>
</dbReference>
<feature type="region of interest" description="Disordered" evidence="3">
    <location>
        <begin position="617"/>
        <end position="674"/>
    </location>
</feature>
<evidence type="ECO:0000313" key="6">
    <source>
        <dbReference type="EMBL" id="KAG0279299.1"/>
    </source>
</evidence>
<evidence type="ECO:0000259" key="4">
    <source>
        <dbReference type="PROSITE" id="PS50090"/>
    </source>
</evidence>
<dbReference type="EMBL" id="JAAAIL010000134">
    <property type="protein sequence ID" value="KAG0279299.1"/>
    <property type="molecule type" value="Genomic_DNA"/>
</dbReference>
<dbReference type="Pfam" id="PF13921">
    <property type="entry name" value="Myb_DNA-bind_6"/>
    <property type="match status" value="1"/>
</dbReference>
<feature type="compositionally biased region" description="Polar residues" evidence="3">
    <location>
        <begin position="446"/>
        <end position="457"/>
    </location>
</feature>
<dbReference type="Pfam" id="PF00249">
    <property type="entry name" value="Myb_DNA-binding"/>
    <property type="match status" value="1"/>
</dbReference>
<organism evidence="6 7">
    <name type="scientific">Linnemannia exigua</name>
    <dbReference type="NCBI Taxonomy" id="604196"/>
    <lineage>
        <taxon>Eukaryota</taxon>
        <taxon>Fungi</taxon>
        <taxon>Fungi incertae sedis</taxon>
        <taxon>Mucoromycota</taxon>
        <taxon>Mortierellomycotina</taxon>
        <taxon>Mortierellomycetes</taxon>
        <taxon>Mortierellales</taxon>
        <taxon>Mortierellaceae</taxon>
        <taxon>Linnemannia</taxon>
    </lineage>
</organism>
<feature type="domain" description="Myb-like" evidence="4">
    <location>
        <begin position="160"/>
        <end position="211"/>
    </location>
</feature>
<comment type="caution">
    <text evidence="6">The sequence shown here is derived from an EMBL/GenBank/DDBJ whole genome shotgun (WGS) entry which is preliminary data.</text>
</comment>
<dbReference type="FunFam" id="1.10.10.60:FF:000010">
    <property type="entry name" value="Transcriptional activator Myb isoform A"/>
    <property type="match status" value="1"/>
</dbReference>
<feature type="domain" description="HTH myb-type" evidence="5">
    <location>
        <begin position="216"/>
        <end position="266"/>
    </location>
</feature>
<evidence type="ECO:0000313" key="7">
    <source>
        <dbReference type="Proteomes" id="UP001194580"/>
    </source>
</evidence>
<reference evidence="6" key="1">
    <citation type="journal article" date="2020" name="Fungal Divers.">
        <title>Resolving the Mortierellaceae phylogeny through synthesis of multi-gene phylogenetics and phylogenomics.</title>
        <authorList>
            <person name="Vandepol N."/>
            <person name="Liber J."/>
            <person name="Desiro A."/>
            <person name="Na H."/>
            <person name="Kennedy M."/>
            <person name="Barry K."/>
            <person name="Grigoriev I.V."/>
            <person name="Miller A.N."/>
            <person name="O'Donnell K."/>
            <person name="Stajich J.E."/>
            <person name="Bonito G."/>
        </authorList>
    </citation>
    <scope>NUCLEOTIDE SEQUENCE</scope>
    <source>
        <strain evidence="6">NRRL 28262</strain>
    </source>
</reference>
<feature type="region of interest" description="Disordered" evidence="3">
    <location>
        <begin position="344"/>
        <end position="420"/>
    </location>
</feature>
<proteinExistence type="predicted"/>
<dbReference type="InterPro" id="IPR001005">
    <property type="entry name" value="SANT/Myb"/>
</dbReference>
<gene>
    <name evidence="6" type="ORF">BGZ95_001660</name>
</gene>
<dbReference type="GO" id="GO:0045944">
    <property type="term" value="P:positive regulation of transcription by RNA polymerase II"/>
    <property type="evidence" value="ECO:0007669"/>
    <property type="project" value="TreeGrafter"/>
</dbReference>
<dbReference type="Proteomes" id="UP001194580">
    <property type="component" value="Unassembled WGS sequence"/>
</dbReference>
<dbReference type="PANTHER" id="PTHR45614">
    <property type="entry name" value="MYB PROTEIN-RELATED"/>
    <property type="match status" value="1"/>
</dbReference>
<dbReference type="CDD" id="cd00167">
    <property type="entry name" value="SANT"/>
    <property type="match status" value="3"/>
</dbReference>
<dbReference type="GO" id="GO:0000981">
    <property type="term" value="F:DNA-binding transcription factor activity, RNA polymerase II-specific"/>
    <property type="evidence" value="ECO:0007669"/>
    <property type="project" value="TreeGrafter"/>
</dbReference>
<feature type="compositionally biased region" description="Low complexity" evidence="3">
    <location>
        <begin position="22"/>
        <end position="38"/>
    </location>
</feature>
<evidence type="ECO:0000259" key="5">
    <source>
        <dbReference type="PROSITE" id="PS51294"/>
    </source>
</evidence>
<name>A0AAD4H9M0_9FUNG</name>
<feature type="compositionally biased region" description="Pro residues" evidence="3">
    <location>
        <begin position="392"/>
        <end position="404"/>
    </location>
</feature>
<keyword evidence="2" id="KW-0238">DNA-binding</keyword>
<dbReference type="PROSITE" id="PS51294">
    <property type="entry name" value="HTH_MYB"/>
    <property type="match status" value="2"/>
</dbReference>
<keyword evidence="7" id="KW-1185">Reference proteome</keyword>
<protein>
    <submittedName>
        <fullName evidence="6">Uncharacterized protein</fullName>
    </submittedName>
</protein>
<dbReference type="InterPro" id="IPR009057">
    <property type="entry name" value="Homeodomain-like_sf"/>
</dbReference>